<reference evidence="1" key="1">
    <citation type="submission" date="2020-08" db="EMBL/GenBank/DDBJ databases">
        <title>Multicomponent nature underlies the extraordinary mechanical properties of spider dragline silk.</title>
        <authorList>
            <person name="Kono N."/>
            <person name="Nakamura H."/>
            <person name="Mori M."/>
            <person name="Yoshida Y."/>
            <person name="Ohtoshi R."/>
            <person name="Malay A.D."/>
            <person name="Moran D.A.P."/>
            <person name="Tomita M."/>
            <person name="Numata K."/>
            <person name="Arakawa K."/>
        </authorList>
    </citation>
    <scope>NUCLEOTIDE SEQUENCE</scope>
</reference>
<sequence length="106" mass="12511">MIRFGSSTWRKRYRKTDIKKLPEEFVWHKRECLKATHKSVHNRLKCQLATLHVTILFPGGLSGSSRLWSGWFRMPHAFHSCQKAALLNREQMTFVHSTTHMPSKFD</sequence>
<protein>
    <submittedName>
        <fullName evidence="1">Uncharacterized protein</fullName>
    </submittedName>
</protein>
<organism evidence="1 2">
    <name type="scientific">Nephila pilipes</name>
    <name type="common">Giant wood spider</name>
    <name type="synonym">Nephila maculata</name>
    <dbReference type="NCBI Taxonomy" id="299642"/>
    <lineage>
        <taxon>Eukaryota</taxon>
        <taxon>Metazoa</taxon>
        <taxon>Ecdysozoa</taxon>
        <taxon>Arthropoda</taxon>
        <taxon>Chelicerata</taxon>
        <taxon>Arachnida</taxon>
        <taxon>Araneae</taxon>
        <taxon>Araneomorphae</taxon>
        <taxon>Entelegynae</taxon>
        <taxon>Araneoidea</taxon>
        <taxon>Nephilidae</taxon>
        <taxon>Nephila</taxon>
    </lineage>
</organism>
<gene>
    <name evidence="1" type="ORF">NPIL_29431</name>
</gene>
<dbReference type="Proteomes" id="UP000887013">
    <property type="component" value="Unassembled WGS sequence"/>
</dbReference>
<evidence type="ECO:0000313" key="1">
    <source>
        <dbReference type="EMBL" id="GFT40214.1"/>
    </source>
</evidence>
<name>A0A8X6NZD9_NEPPI</name>
<keyword evidence="2" id="KW-1185">Reference proteome</keyword>
<evidence type="ECO:0000313" key="2">
    <source>
        <dbReference type="Proteomes" id="UP000887013"/>
    </source>
</evidence>
<dbReference type="AlphaFoldDB" id="A0A8X6NZD9"/>
<comment type="caution">
    <text evidence="1">The sequence shown here is derived from an EMBL/GenBank/DDBJ whole genome shotgun (WGS) entry which is preliminary data.</text>
</comment>
<proteinExistence type="predicted"/>
<dbReference type="EMBL" id="BMAW01014744">
    <property type="protein sequence ID" value="GFT40214.1"/>
    <property type="molecule type" value="Genomic_DNA"/>
</dbReference>
<accession>A0A8X6NZD9</accession>